<evidence type="ECO:0000256" key="2">
    <source>
        <dbReference type="ARBA" id="ARBA00007511"/>
    </source>
</evidence>
<dbReference type="AlphaFoldDB" id="A0AAC9LB81"/>
<sequence length="303" mass="31413">MELLTSPEVWVAFATLLLLEIVLGIDNVVFISILSGKLPPEQQAKARTLGLSLALITRLLLLLSLSWIIGLTADLFTVFGMGISGRDLILLLGGLFLLGKATYEIHEHLEGNEHAKAGKVASFASVITQILILDIVFSLDSVITAVGMVDELAVMVAAVVIAMGIMLVSAGPISDFVGRHPTVKMLALTFLVLIGASLIAEGFEQHIPKGYVYGPIAFSILVEFLNLRAKANRAKNEPVHLRATYVKDGAPVPVGAASSSAGTVVDASVSTADHAGSADGHAVVEGGRGTGEGGQGRGAGGGS</sequence>
<evidence type="ECO:0000256" key="5">
    <source>
        <dbReference type="ARBA" id="ARBA00023136"/>
    </source>
</evidence>
<keyword evidence="5 7" id="KW-0472">Membrane</keyword>
<organism evidence="8 9">
    <name type="scientific">Actinoalloteichus fjordicus</name>
    <dbReference type="NCBI Taxonomy" id="1612552"/>
    <lineage>
        <taxon>Bacteria</taxon>
        <taxon>Bacillati</taxon>
        <taxon>Actinomycetota</taxon>
        <taxon>Actinomycetes</taxon>
        <taxon>Pseudonocardiales</taxon>
        <taxon>Pseudonocardiaceae</taxon>
        <taxon>Actinoalloteichus</taxon>
    </lineage>
</organism>
<evidence type="ECO:0000313" key="9">
    <source>
        <dbReference type="Proteomes" id="UP000185511"/>
    </source>
</evidence>
<feature type="transmembrane region" description="Helical" evidence="7">
    <location>
        <begin position="210"/>
        <end position="227"/>
    </location>
</feature>
<evidence type="ECO:0000256" key="6">
    <source>
        <dbReference type="SAM" id="MobiDB-lite"/>
    </source>
</evidence>
<dbReference type="PANTHER" id="PTHR30238:SF4">
    <property type="entry name" value="SLL1022 PROTEIN"/>
    <property type="match status" value="1"/>
</dbReference>
<dbReference type="GO" id="GO:0016020">
    <property type="term" value="C:membrane"/>
    <property type="evidence" value="ECO:0007669"/>
    <property type="project" value="UniProtKB-SubCell"/>
</dbReference>
<keyword evidence="9" id="KW-1185">Reference proteome</keyword>
<evidence type="ECO:0000313" key="8">
    <source>
        <dbReference type="EMBL" id="APU14401.1"/>
    </source>
</evidence>
<reference evidence="9" key="1">
    <citation type="submission" date="2016-06" db="EMBL/GenBank/DDBJ databases">
        <title>Complete genome sequence of Actinoalloteichus fjordicus DSM 46855 (=ADI127-17), type strain of the new species Actinoalloteichus fjordicus.</title>
        <authorList>
            <person name="Ruckert C."/>
            <person name="Nouioui I."/>
            <person name="Willmese J."/>
            <person name="van Wezel G."/>
            <person name="Klenk H.-P."/>
            <person name="Kalinowski J."/>
            <person name="Zotchev S.B."/>
        </authorList>
    </citation>
    <scope>NUCLEOTIDE SEQUENCE [LARGE SCALE GENOMIC DNA]</scope>
    <source>
        <strain evidence="9">ADI127-7</strain>
    </source>
</reference>
<feature type="transmembrane region" description="Helical" evidence="7">
    <location>
        <begin position="12"/>
        <end position="36"/>
    </location>
</feature>
<evidence type="ECO:0000256" key="3">
    <source>
        <dbReference type="ARBA" id="ARBA00022692"/>
    </source>
</evidence>
<comment type="similarity">
    <text evidence="2">Belongs to the TerC family.</text>
</comment>
<name>A0AAC9LB81_9PSEU</name>
<feature type="transmembrane region" description="Helical" evidence="7">
    <location>
        <begin position="120"/>
        <end position="146"/>
    </location>
</feature>
<dbReference type="KEGG" id="acad:UA74_11705"/>
<keyword evidence="3 7" id="KW-0812">Transmembrane</keyword>
<evidence type="ECO:0000256" key="4">
    <source>
        <dbReference type="ARBA" id="ARBA00022989"/>
    </source>
</evidence>
<comment type="subcellular location">
    <subcellularLocation>
        <location evidence="1">Membrane</location>
        <topology evidence="1">Multi-pass membrane protein</topology>
    </subcellularLocation>
</comment>
<dbReference type="InterPro" id="IPR005496">
    <property type="entry name" value="Integral_membrane_TerC"/>
</dbReference>
<evidence type="ECO:0000256" key="7">
    <source>
        <dbReference type="SAM" id="Phobius"/>
    </source>
</evidence>
<dbReference type="Pfam" id="PF03741">
    <property type="entry name" value="TerC"/>
    <property type="match status" value="1"/>
</dbReference>
<feature type="transmembrane region" description="Helical" evidence="7">
    <location>
        <begin position="152"/>
        <end position="173"/>
    </location>
</feature>
<gene>
    <name evidence="8" type="ORF">UA74_11705</name>
</gene>
<keyword evidence="4 7" id="KW-1133">Transmembrane helix</keyword>
<feature type="transmembrane region" description="Helical" evidence="7">
    <location>
        <begin position="75"/>
        <end position="99"/>
    </location>
</feature>
<evidence type="ECO:0000256" key="1">
    <source>
        <dbReference type="ARBA" id="ARBA00004141"/>
    </source>
</evidence>
<accession>A0AAC9LB81</accession>
<feature type="transmembrane region" description="Helical" evidence="7">
    <location>
        <begin position="48"/>
        <end position="69"/>
    </location>
</feature>
<dbReference type="RefSeq" id="WP_083683139.1">
    <property type="nucleotide sequence ID" value="NZ_CP016076.1"/>
</dbReference>
<feature type="transmembrane region" description="Helical" evidence="7">
    <location>
        <begin position="185"/>
        <end position="204"/>
    </location>
</feature>
<proteinExistence type="inferred from homology"/>
<dbReference type="EMBL" id="CP016076">
    <property type="protein sequence ID" value="APU14401.1"/>
    <property type="molecule type" value="Genomic_DNA"/>
</dbReference>
<dbReference type="Proteomes" id="UP000185511">
    <property type="component" value="Chromosome"/>
</dbReference>
<feature type="region of interest" description="Disordered" evidence="6">
    <location>
        <begin position="275"/>
        <end position="303"/>
    </location>
</feature>
<protein>
    <submittedName>
        <fullName evidence="8">Integral membrane protein TerC</fullName>
    </submittedName>
</protein>
<dbReference type="PANTHER" id="PTHR30238">
    <property type="entry name" value="MEMBRANE BOUND PREDICTED REDOX MODULATOR"/>
    <property type="match status" value="1"/>
</dbReference>
<feature type="compositionally biased region" description="Gly residues" evidence="6">
    <location>
        <begin position="286"/>
        <end position="303"/>
    </location>
</feature>